<sequence>MVPLVVVVLLLGLSACSGGTSDAEDEACNSIHAWETGGGQADRFDQAVASAQEELADSDHDSLIAAADELDDGAEEDRSASVESFLAQCTDLGWEPAEG</sequence>
<reference evidence="2 3" key="1">
    <citation type="submission" date="2016-01" db="EMBL/GenBank/DDBJ databases">
        <title>Complete genome sequence of a soil Actinobacterium, Isoptericola dokdonensis DS-3.</title>
        <authorList>
            <person name="Kwon S.-K."/>
            <person name="Kim J.F."/>
        </authorList>
    </citation>
    <scope>NUCLEOTIDE SEQUENCE [LARGE SCALE GENOMIC DNA]</scope>
    <source>
        <strain evidence="2 3">DS-3</strain>
    </source>
</reference>
<evidence type="ECO:0000313" key="2">
    <source>
        <dbReference type="EMBL" id="ANC32394.1"/>
    </source>
</evidence>
<dbReference type="Proteomes" id="UP000076794">
    <property type="component" value="Chromosome"/>
</dbReference>
<protein>
    <recommendedName>
        <fullName evidence="4">Secreted protein</fullName>
    </recommendedName>
</protein>
<feature type="chain" id="PRO_5007823206" description="Secreted protein" evidence="1">
    <location>
        <begin position="24"/>
        <end position="99"/>
    </location>
</feature>
<proteinExistence type="predicted"/>
<dbReference type="RefSeq" id="WP_068203536.1">
    <property type="nucleotide sequence ID" value="NZ_CP014209.1"/>
</dbReference>
<dbReference type="KEGG" id="ido:I598_2876"/>
<accession>A0A161IJW7</accession>
<evidence type="ECO:0000313" key="3">
    <source>
        <dbReference type="Proteomes" id="UP000076794"/>
    </source>
</evidence>
<dbReference type="STRING" id="1300344.I598_2876"/>
<dbReference type="PATRIC" id="fig|1300344.3.peg.2893"/>
<dbReference type="AlphaFoldDB" id="A0A161IJW7"/>
<keyword evidence="3" id="KW-1185">Reference proteome</keyword>
<name>A0A161IJW7_9MICO</name>
<keyword evidence="1" id="KW-0732">Signal</keyword>
<feature type="signal peptide" evidence="1">
    <location>
        <begin position="1"/>
        <end position="23"/>
    </location>
</feature>
<evidence type="ECO:0000256" key="1">
    <source>
        <dbReference type="SAM" id="SignalP"/>
    </source>
</evidence>
<evidence type="ECO:0008006" key="4">
    <source>
        <dbReference type="Google" id="ProtNLM"/>
    </source>
</evidence>
<gene>
    <name evidence="2" type="ORF">I598_2876</name>
</gene>
<dbReference type="EMBL" id="CP014209">
    <property type="protein sequence ID" value="ANC32394.1"/>
    <property type="molecule type" value="Genomic_DNA"/>
</dbReference>
<organism evidence="2 3">
    <name type="scientific">Isoptericola dokdonensis DS-3</name>
    <dbReference type="NCBI Taxonomy" id="1300344"/>
    <lineage>
        <taxon>Bacteria</taxon>
        <taxon>Bacillati</taxon>
        <taxon>Actinomycetota</taxon>
        <taxon>Actinomycetes</taxon>
        <taxon>Micrococcales</taxon>
        <taxon>Promicromonosporaceae</taxon>
        <taxon>Isoptericola</taxon>
    </lineage>
</organism>